<feature type="chain" id="PRO_5031219898" description="FAS1 domain-containing protein" evidence="1">
    <location>
        <begin position="25"/>
        <end position="113"/>
    </location>
</feature>
<evidence type="ECO:0000256" key="1">
    <source>
        <dbReference type="SAM" id="SignalP"/>
    </source>
</evidence>
<evidence type="ECO:0000259" key="2">
    <source>
        <dbReference type="PROSITE" id="PS50213"/>
    </source>
</evidence>
<evidence type="ECO:0000313" key="3">
    <source>
        <dbReference type="EMBL" id="QQP41382.1"/>
    </source>
</evidence>
<dbReference type="Proteomes" id="UP000595437">
    <property type="component" value="Chromosome 10"/>
</dbReference>
<evidence type="ECO:0000313" key="4">
    <source>
        <dbReference type="Proteomes" id="UP000595437"/>
    </source>
</evidence>
<dbReference type="Gene3D" id="2.30.180.10">
    <property type="entry name" value="FAS1 domain"/>
    <property type="match status" value="1"/>
</dbReference>
<dbReference type="Pfam" id="PF02469">
    <property type="entry name" value="Fasciclin"/>
    <property type="match status" value="1"/>
</dbReference>
<dbReference type="PROSITE" id="PS50213">
    <property type="entry name" value="FAS1"/>
    <property type="match status" value="1"/>
</dbReference>
<dbReference type="SUPFAM" id="SSF82153">
    <property type="entry name" value="FAS1 domain"/>
    <property type="match status" value="1"/>
</dbReference>
<dbReference type="AlphaFoldDB" id="A0A7T8JZW5"/>
<feature type="domain" description="FAS1" evidence="2">
    <location>
        <begin position="30"/>
        <end position="113"/>
    </location>
</feature>
<keyword evidence="1" id="KW-0732">Signal</keyword>
<feature type="signal peptide" evidence="1">
    <location>
        <begin position="1"/>
        <end position="24"/>
    </location>
</feature>
<protein>
    <recommendedName>
        <fullName evidence="2">FAS1 domain-containing protein</fullName>
    </recommendedName>
</protein>
<keyword evidence="4" id="KW-1185">Reference proteome</keyword>
<reference evidence="4" key="1">
    <citation type="submission" date="2021-01" db="EMBL/GenBank/DDBJ databases">
        <title>Caligus Genome Assembly.</title>
        <authorList>
            <person name="Gallardo-Escarate C."/>
        </authorList>
    </citation>
    <scope>NUCLEOTIDE SEQUENCE [LARGE SCALE GENOMIC DNA]</scope>
</reference>
<dbReference type="InterPro" id="IPR000782">
    <property type="entry name" value="FAS1_domain"/>
</dbReference>
<dbReference type="InterPro" id="IPR036378">
    <property type="entry name" value="FAS1_dom_sf"/>
</dbReference>
<dbReference type="EMBL" id="CP045899">
    <property type="protein sequence ID" value="QQP41382.1"/>
    <property type="molecule type" value="Genomic_DNA"/>
</dbReference>
<name>A0A7T8JZW5_CALRO</name>
<proteinExistence type="predicted"/>
<sequence>MKTSITSLLTIASLFAFGSSEAGGNRCGNNCNLVEVLSGYSDFSALVAAVKAAGLVDTLVGPGPLHRLCSTDSVFKSLPPATLIAVASDPPTLKTLLLRHVIPEATSSPRTSP</sequence>
<gene>
    <name evidence="3" type="ORF">FKW44_015731</name>
</gene>
<organism evidence="3 4">
    <name type="scientific">Caligus rogercresseyi</name>
    <name type="common">Sea louse</name>
    <dbReference type="NCBI Taxonomy" id="217165"/>
    <lineage>
        <taxon>Eukaryota</taxon>
        <taxon>Metazoa</taxon>
        <taxon>Ecdysozoa</taxon>
        <taxon>Arthropoda</taxon>
        <taxon>Crustacea</taxon>
        <taxon>Multicrustacea</taxon>
        <taxon>Hexanauplia</taxon>
        <taxon>Copepoda</taxon>
        <taxon>Siphonostomatoida</taxon>
        <taxon>Caligidae</taxon>
        <taxon>Caligus</taxon>
    </lineage>
</organism>
<accession>A0A7T8JZW5</accession>
<dbReference type="OrthoDB" id="286301at2759"/>